<dbReference type="InterPro" id="IPR004875">
    <property type="entry name" value="DDE_SF_endonuclease_dom"/>
</dbReference>
<dbReference type="AlphaFoldDB" id="A0A397BNK0"/>
<accession>A0A397BNK0</accession>
<proteinExistence type="predicted"/>
<evidence type="ECO:0000259" key="1">
    <source>
        <dbReference type="Pfam" id="PF03184"/>
    </source>
</evidence>
<protein>
    <recommendedName>
        <fullName evidence="1">DDE-1 domain-containing protein</fullName>
    </recommendedName>
</protein>
<organism evidence="2 3">
    <name type="scientific">Aphanomyces astaci</name>
    <name type="common">Crayfish plague agent</name>
    <dbReference type="NCBI Taxonomy" id="112090"/>
    <lineage>
        <taxon>Eukaryota</taxon>
        <taxon>Sar</taxon>
        <taxon>Stramenopiles</taxon>
        <taxon>Oomycota</taxon>
        <taxon>Saprolegniomycetes</taxon>
        <taxon>Saprolegniales</taxon>
        <taxon>Verrucalvaceae</taxon>
        <taxon>Aphanomyces</taxon>
    </lineage>
</organism>
<dbReference type="EMBL" id="QUSZ01002859">
    <property type="protein sequence ID" value="RHY20630.1"/>
    <property type="molecule type" value="Genomic_DNA"/>
</dbReference>
<dbReference type="VEuPathDB" id="FungiDB:H257_01578"/>
<dbReference type="GO" id="GO:0003676">
    <property type="term" value="F:nucleic acid binding"/>
    <property type="evidence" value="ECO:0007669"/>
    <property type="project" value="InterPro"/>
</dbReference>
<dbReference type="Proteomes" id="UP000265427">
    <property type="component" value="Unassembled WGS sequence"/>
</dbReference>
<gene>
    <name evidence="2" type="ORF">DYB36_011069</name>
</gene>
<reference evidence="2 3" key="1">
    <citation type="submission" date="2018-08" db="EMBL/GenBank/DDBJ databases">
        <title>Aphanomyces genome sequencing and annotation.</title>
        <authorList>
            <person name="Minardi D."/>
            <person name="Oidtmann B."/>
            <person name="Van Der Giezen M."/>
            <person name="Studholme D.J."/>
        </authorList>
    </citation>
    <scope>NUCLEOTIDE SEQUENCE [LARGE SCALE GENOMIC DNA]</scope>
    <source>
        <strain evidence="2 3">Kv</strain>
    </source>
</reference>
<feature type="domain" description="DDE-1" evidence="1">
    <location>
        <begin position="141"/>
        <end position="300"/>
    </location>
</feature>
<dbReference type="VEuPathDB" id="FungiDB:H257_05558"/>
<sequence>MPSPKPIAKRRQRRYVVRQIRIFLRMYALLGPCSSLRLFAKSYHIPEATFRRWVANSSSYLAKKTHGPRATLHGKGRLESVEFSSDLVAFMESVRDGEHFLTTAHLVTWMKSHRPLWLKAYMDAKLNDDRAYKSLLQWCLKFANREKMPMLIIVKGTPGGDIERHELPTYPVGPVYAVQKTAYMNQRVWSYYLREVLMPDIDCPSVVLADNLKCHVSKKSYKILEDELFSAAYLQPLPANTTSVLQPLDVGVMGPFKQMCRSEWIKEEKVVTAAEKRLAMIKRSIKVWDAMKEDTIRKSFEKALTIFEI</sequence>
<evidence type="ECO:0000313" key="3">
    <source>
        <dbReference type="Proteomes" id="UP000265427"/>
    </source>
</evidence>
<comment type="caution">
    <text evidence="2">The sequence shown here is derived from an EMBL/GenBank/DDBJ whole genome shotgun (WGS) entry which is preliminary data.</text>
</comment>
<name>A0A397BNK0_APHAT</name>
<dbReference type="Pfam" id="PF03184">
    <property type="entry name" value="DDE_1"/>
    <property type="match status" value="1"/>
</dbReference>
<evidence type="ECO:0000313" key="2">
    <source>
        <dbReference type="EMBL" id="RHY20630.1"/>
    </source>
</evidence>